<name>C9LN72_9FIRM</name>
<proteinExistence type="predicted"/>
<organism evidence="1 2">
    <name type="scientific">Dialister invisus DSM 15470</name>
    <dbReference type="NCBI Taxonomy" id="592028"/>
    <lineage>
        <taxon>Bacteria</taxon>
        <taxon>Bacillati</taxon>
        <taxon>Bacillota</taxon>
        <taxon>Negativicutes</taxon>
        <taxon>Veillonellales</taxon>
        <taxon>Veillonellaceae</taxon>
        <taxon>Dialister</taxon>
    </lineage>
</organism>
<dbReference type="STRING" id="592028.GCWU000321_00993"/>
<dbReference type="Proteomes" id="UP000004736">
    <property type="component" value="Unassembled WGS sequence"/>
</dbReference>
<keyword evidence="2" id="KW-1185">Reference proteome</keyword>
<sequence length="40" mass="4820">MLRSSAALSCRARNIFAERNISQINRKYNRKFQKNIFLYP</sequence>
<dbReference type="AlphaFoldDB" id="C9LN72"/>
<accession>C9LN72</accession>
<protein>
    <submittedName>
        <fullName evidence="1">Uncharacterized protein</fullName>
    </submittedName>
</protein>
<gene>
    <name evidence="1" type="ORF">GCWU000321_00993</name>
</gene>
<reference evidence="1" key="1">
    <citation type="submission" date="2009-09" db="EMBL/GenBank/DDBJ databases">
        <authorList>
            <person name="Weinstock G."/>
            <person name="Sodergren E."/>
            <person name="Clifton S."/>
            <person name="Fulton L."/>
            <person name="Fulton B."/>
            <person name="Courtney L."/>
            <person name="Fronick C."/>
            <person name="Harrison M."/>
            <person name="Strong C."/>
            <person name="Farmer C."/>
            <person name="Delahaunty K."/>
            <person name="Markovic C."/>
            <person name="Hall O."/>
            <person name="Minx P."/>
            <person name="Tomlinson C."/>
            <person name="Mitreva M."/>
            <person name="Nelson J."/>
            <person name="Hou S."/>
            <person name="Wollam A."/>
            <person name="Pepin K.H."/>
            <person name="Johnson M."/>
            <person name="Bhonagiri V."/>
            <person name="Nash W.E."/>
            <person name="Warren W."/>
            <person name="Chinwalla A."/>
            <person name="Mardis E.R."/>
            <person name="Wilson R.K."/>
        </authorList>
    </citation>
    <scope>NUCLEOTIDE SEQUENCE [LARGE SCALE GENOMIC DNA]</scope>
    <source>
        <strain evidence="1">DSM 15470</strain>
    </source>
</reference>
<dbReference type="EMBL" id="ACIM02000001">
    <property type="protein sequence ID" value="EEW97009.1"/>
    <property type="molecule type" value="Genomic_DNA"/>
</dbReference>
<comment type="caution">
    <text evidence="1">The sequence shown here is derived from an EMBL/GenBank/DDBJ whole genome shotgun (WGS) entry which is preliminary data.</text>
</comment>
<evidence type="ECO:0000313" key="1">
    <source>
        <dbReference type="EMBL" id="EEW97009.1"/>
    </source>
</evidence>
<evidence type="ECO:0000313" key="2">
    <source>
        <dbReference type="Proteomes" id="UP000004736"/>
    </source>
</evidence>
<dbReference type="HOGENOM" id="CLU_3288587_0_0_9"/>